<gene>
    <name evidence="1" type="ORF">CWI38_2027p0010</name>
</gene>
<name>A0A4Q9LNS1_9MICR</name>
<sequence>LSIRNIQHENLCFLWSDLNIILNLNDKNMEKKYKNFYFDTQKNFNNAVMPYLIKQKYHFAIELLEMKKSFDDSLVFKEVEKNQILAENSKTMFSDILGYKCEYLFSKMTINSRENEFIGFSLGTIYNPKISGENGINLLDNGVVELGEDGVFIELVKDIYKYQETIFKIK</sequence>
<evidence type="ECO:0000313" key="1">
    <source>
        <dbReference type="EMBL" id="TBU10093.1"/>
    </source>
</evidence>
<dbReference type="EMBL" id="PITK01002027">
    <property type="protein sequence ID" value="TBU10093.1"/>
    <property type="molecule type" value="Genomic_DNA"/>
</dbReference>
<proteinExistence type="predicted"/>
<dbReference type="VEuPathDB" id="MicrosporidiaDB:CWI38_2027p0010"/>
<dbReference type="Proteomes" id="UP000292282">
    <property type="component" value="Unassembled WGS sequence"/>
</dbReference>
<comment type="caution">
    <text evidence="1">The sequence shown here is derived from an EMBL/GenBank/DDBJ whole genome shotgun (WGS) entry which is preliminary data.</text>
</comment>
<feature type="non-terminal residue" evidence="1">
    <location>
        <position position="1"/>
    </location>
</feature>
<organism evidence="1 2">
    <name type="scientific">Hamiltosporidium tvaerminnensis</name>
    <dbReference type="NCBI Taxonomy" id="1176355"/>
    <lineage>
        <taxon>Eukaryota</taxon>
        <taxon>Fungi</taxon>
        <taxon>Fungi incertae sedis</taxon>
        <taxon>Microsporidia</taxon>
        <taxon>Dubosqiidae</taxon>
        <taxon>Hamiltosporidium</taxon>
    </lineage>
</organism>
<keyword evidence="2" id="KW-1185">Reference proteome</keyword>
<dbReference type="OrthoDB" id="2195759at2759"/>
<reference evidence="1 2" key="1">
    <citation type="submission" date="2017-12" db="EMBL/GenBank/DDBJ databases">
        <authorList>
            <person name="Pombert J.-F."/>
            <person name="Haag K.L."/>
            <person name="Ebert D."/>
        </authorList>
    </citation>
    <scope>NUCLEOTIDE SEQUENCE [LARGE SCALE GENOMIC DNA]</scope>
    <source>
        <strain evidence="1">IL-G-3</strain>
    </source>
</reference>
<dbReference type="AlphaFoldDB" id="A0A4Q9LNS1"/>
<protein>
    <submittedName>
        <fullName evidence="1">Uncharacterized protein</fullName>
    </submittedName>
</protein>
<evidence type="ECO:0000313" key="2">
    <source>
        <dbReference type="Proteomes" id="UP000292282"/>
    </source>
</evidence>
<accession>A0A4Q9LNS1</accession>